<protein>
    <recommendedName>
        <fullName evidence="2">Endonuclease/exonuclease/phosphatase domain-containing protein</fullName>
    </recommendedName>
</protein>
<gene>
    <name evidence="3" type="ORF">TPSD3_10590</name>
</gene>
<dbReference type="AlphaFoldDB" id="A0A251X625"/>
<evidence type="ECO:0000313" key="3">
    <source>
        <dbReference type="EMBL" id="OUD13088.1"/>
    </source>
</evidence>
<dbReference type="InterPro" id="IPR036691">
    <property type="entry name" value="Endo/exonu/phosph_ase_sf"/>
</dbReference>
<accession>A0A251X625</accession>
<keyword evidence="4" id="KW-1185">Reference proteome</keyword>
<evidence type="ECO:0000256" key="1">
    <source>
        <dbReference type="SAM" id="Phobius"/>
    </source>
</evidence>
<name>A0A251X625_9GAMM</name>
<dbReference type="Pfam" id="PF03372">
    <property type="entry name" value="Exo_endo_phos"/>
    <property type="match status" value="1"/>
</dbReference>
<feature type="transmembrane region" description="Helical" evidence="1">
    <location>
        <begin position="20"/>
        <end position="38"/>
    </location>
</feature>
<dbReference type="GO" id="GO:0003824">
    <property type="term" value="F:catalytic activity"/>
    <property type="evidence" value="ECO:0007669"/>
    <property type="project" value="InterPro"/>
</dbReference>
<dbReference type="Proteomes" id="UP000194798">
    <property type="component" value="Unassembled WGS sequence"/>
</dbReference>
<dbReference type="RefSeq" id="WP_086488535.1">
    <property type="nucleotide sequence ID" value="NZ_MSLT01000018.1"/>
</dbReference>
<keyword evidence="1" id="KW-0812">Transmembrane</keyword>
<comment type="caution">
    <text evidence="3">The sequence shown here is derived from an EMBL/GenBank/DDBJ whole genome shotgun (WGS) entry which is preliminary data.</text>
</comment>
<dbReference type="EMBL" id="MSLT01000018">
    <property type="protein sequence ID" value="OUD13088.1"/>
    <property type="molecule type" value="Genomic_DNA"/>
</dbReference>
<feature type="domain" description="Endonuclease/exonuclease/phosphatase" evidence="2">
    <location>
        <begin position="117"/>
        <end position="312"/>
    </location>
</feature>
<keyword evidence="1" id="KW-0472">Membrane</keyword>
<dbReference type="Gene3D" id="3.60.10.10">
    <property type="entry name" value="Endonuclease/exonuclease/phosphatase"/>
    <property type="match status" value="1"/>
</dbReference>
<organism evidence="3 4">
    <name type="scientific">Thioflexithrix psekupsensis</name>
    <dbReference type="NCBI Taxonomy" id="1570016"/>
    <lineage>
        <taxon>Bacteria</taxon>
        <taxon>Pseudomonadati</taxon>
        <taxon>Pseudomonadota</taxon>
        <taxon>Gammaproteobacteria</taxon>
        <taxon>Thiotrichales</taxon>
        <taxon>Thioflexithrix</taxon>
    </lineage>
</organism>
<keyword evidence="1" id="KW-1133">Transmembrane helix</keyword>
<sequence>MNTFFLRGLIKNIQVTTWVLWRFFIWLGIVTLIFGLIGQWVRDIYLIFSFFSYIPLLPIALLFLLLDILWRGRLFSRLRFVVSFIAIVAIFTHLHYLKGWENFQAVEKQPQSIILIHWNVLWGTWQHWEAIAQRIQTENPDIIVISEPPSIWDLGQLKKQLGNNKQEWYLLSRWPLVILSKYPIDVKEKILFTNGIGVLVELTIADKIMRLLMIDGKRDLWQSRDYLLGDIYRYLLENQPIHLIVGDFNALGNSRGFDAWSTLNYQLAARTAGQWRGTWPSGFPLYDIDHVWLHEELQLEQLHFLYHPATDHRGQSVQFSWEKRDF</sequence>
<feature type="transmembrane region" description="Helical" evidence="1">
    <location>
        <begin position="78"/>
        <end position="97"/>
    </location>
</feature>
<dbReference type="SUPFAM" id="SSF56219">
    <property type="entry name" value="DNase I-like"/>
    <property type="match status" value="1"/>
</dbReference>
<reference evidence="3 4" key="1">
    <citation type="submission" date="2016-12" db="EMBL/GenBank/DDBJ databases">
        <title>Thioflexothrix psekupsii D3 genome sequencing and assembly.</title>
        <authorList>
            <person name="Fomenkov A."/>
            <person name="Vincze T."/>
            <person name="Grabovich M."/>
            <person name="Anton B.P."/>
            <person name="Dubinina G."/>
            <person name="Orlova M."/>
            <person name="Belousova E."/>
            <person name="Roberts R.J."/>
        </authorList>
    </citation>
    <scope>NUCLEOTIDE SEQUENCE [LARGE SCALE GENOMIC DNA]</scope>
    <source>
        <strain evidence="3">D3</strain>
    </source>
</reference>
<feature type="transmembrane region" description="Helical" evidence="1">
    <location>
        <begin position="44"/>
        <end position="66"/>
    </location>
</feature>
<dbReference type="OrthoDB" id="5293344at2"/>
<evidence type="ECO:0000313" key="4">
    <source>
        <dbReference type="Proteomes" id="UP000194798"/>
    </source>
</evidence>
<dbReference type="InterPro" id="IPR005135">
    <property type="entry name" value="Endo/exonuclease/phosphatase"/>
</dbReference>
<evidence type="ECO:0000259" key="2">
    <source>
        <dbReference type="Pfam" id="PF03372"/>
    </source>
</evidence>
<proteinExistence type="predicted"/>